<protein>
    <recommendedName>
        <fullName evidence="2">Lipid A biosynthesis N-terminal domain-containing protein</fullName>
    </recommendedName>
</protein>
<dbReference type="SMART" id="SM01259">
    <property type="entry name" value="LAB_N"/>
    <property type="match status" value="1"/>
</dbReference>
<feature type="domain" description="Lipid A biosynthesis N-terminal" evidence="2">
    <location>
        <begin position="27"/>
        <end position="98"/>
    </location>
</feature>
<gene>
    <name evidence="3" type="ORF">FF100_15695</name>
</gene>
<evidence type="ECO:0000259" key="2">
    <source>
        <dbReference type="SMART" id="SM01259"/>
    </source>
</evidence>
<feature type="transmembrane region" description="Helical" evidence="1">
    <location>
        <begin position="53"/>
        <end position="75"/>
    </location>
</feature>
<accession>A0A5C4LEQ8</accession>
<organism evidence="3 4">
    <name type="scientific">Methylobacterium terricola</name>
    <dbReference type="NCBI Taxonomy" id="2583531"/>
    <lineage>
        <taxon>Bacteria</taxon>
        <taxon>Pseudomonadati</taxon>
        <taxon>Pseudomonadota</taxon>
        <taxon>Alphaproteobacteria</taxon>
        <taxon>Hyphomicrobiales</taxon>
        <taxon>Methylobacteriaceae</taxon>
        <taxon>Methylobacterium</taxon>
    </lineage>
</organism>
<reference evidence="3 4" key="1">
    <citation type="submission" date="2019-06" db="EMBL/GenBank/DDBJ databases">
        <title>Genome of Methylobacterium sp. 17Sr1-39.</title>
        <authorList>
            <person name="Seo T."/>
        </authorList>
    </citation>
    <scope>NUCLEOTIDE SEQUENCE [LARGE SCALE GENOMIC DNA]</scope>
    <source>
        <strain evidence="3 4">17Sr1-39</strain>
    </source>
</reference>
<dbReference type="GO" id="GO:0009245">
    <property type="term" value="P:lipid A biosynthetic process"/>
    <property type="evidence" value="ECO:0007669"/>
    <property type="project" value="InterPro"/>
</dbReference>
<keyword evidence="1" id="KW-0472">Membrane</keyword>
<feature type="transmembrane region" description="Helical" evidence="1">
    <location>
        <begin position="12"/>
        <end position="41"/>
    </location>
</feature>
<name>A0A5C4LEQ8_9HYPH</name>
<dbReference type="PIRSF" id="PIRSF028440">
    <property type="entry name" value="UCP_LAB_N"/>
    <property type="match status" value="1"/>
</dbReference>
<proteinExistence type="predicted"/>
<dbReference type="AlphaFoldDB" id="A0A5C4LEQ8"/>
<dbReference type="InterPro" id="IPR011499">
    <property type="entry name" value="Lipid_A_biosynth_N"/>
</dbReference>
<dbReference type="OrthoDB" id="9793186at2"/>
<evidence type="ECO:0000313" key="3">
    <source>
        <dbReference type="EMBL" id="TNC12279.1"/>
    </source>
</evidence>
<comment type="caution">
    <text evidence="3">The sequence shown here is derived from an EMBL/GenBank/DDBJ whole genome shotgun (WGS) entry which is preliminary data.</text>
</comment>
<feature type="transmembrane region" description="Helical" evidence="1">
    <location>
        <begin position="81"/>
        <end position="100"/>
    </location>
</feature>
<evidence type="ECO:0000313" key="4">
    <source>
        <dbReference type="Proteomes" id="UP000305267"/>
    </source>
</evidence>
<dbReference type="Pfam" id="PF07578">
    <property type="entry name" value="LAB_N"/>
    <property type="match status" value="1"/>
</dbReference>
<dbReference type="GO" id="GO:0008915">
    <property type="term" value="F:lipid-A-disaccharide synthase activity"/>
    <property type="evidence" value="ECO:0007669"/>
    <property type="project" value="InterPro"/>
</dbReference>
<keyword evidence="4" id="KW-1185">Reference proteome</keyword>
<dbReference type="EMBL" id="VDDA01000006">
    <property type="protein sequence ID" value="TNC12279.1"/>
    <property type="molecule type" value="Genomic_DNA"/>
</dbReference>
<dbReference type="InterPro" id="IPR014546">
    <property type="entry name" value="UCP028440_lipidA_biosyn"/>
</dbReference>
<evidence type="ECO:0000256" key="1">
    <source>
        <dbReference type="SAM" id="Phobius"/>
    </source>
</evidence>
<keyword evidence="1" id="KW-1133">Transmembrane helix</keyword>
<dbReference type="GO" id="GO:0016020">
    <property type="term" value="C:membrane"/>
    <property type="evidence" value="ECO:0007669"/>
    <property type="project" value="GOC"/>
</dbReference>
<dbReference type="Gene3D" id="1.20.1280.290">
    <property type="match status" value="1"/>
</dbReference>
<keyword evidence="1" id="KW-0812">Transmembrane</keyword>
<sequence length="108" mass="11863">MVADIMHGLGAYFWSLFTGPVDLVLLVGLVGQGLFTARFLVQWIASEKAGRSVIPLSFWFLSLGGSAVLLGYALYRRDPVFILGQSLGTVIYLRNLALVFRERRAGGK</sequence>
<dbReference type="Proteomes" id="UP000305267">
    <property type="component" value="Unassembled WGS sequence"/>
</dbReference>
<dbReference type="RefSeq" id="WP_139036639.1">
    <property type="nucleotide sequence ID" value="NZ_VDDA01000006.1"/>
</dbReference>